<dbReference type="EMBL" id="VNHC01000002">
    <property type="protein sequence ID" value="TVV27197.1"/>
    <property type="molecule type" value="Genomic_DNA"/>
</dbReference>
<name>A0A9Q8JH13_9LACO</name>
<evidence type="ECO:0000313" key="2">
    <source>
        <dbReference type="Proteomes" id="UP000320012"/>
    </source>
</evidence>
<accession>A0A9Q8JH13</accession>
<comment type="caution">
    <text evidence="1">The sequence shown here is derived from an EMBL/GenBank/DDBJ whole genome shotgun (WGS) entry which is preliminary data.</text>
</comment>
<evidence type="ECO:0000313" key="1">
    <source>
        <dbReference type="EMBL" id="TVV27197.1"/>
    </source>
</evidence>
<dbReference type="Proteomes" id="UP000320012">
    <property type="component" value="Unassembled WGS sequence"/>
</dbReference>
<proteinExistence type="predicted"/>
<sequence>MTDKVQSKLYFQGQQIIALEGKTSKEYELLMRRDIDGVARFPYQEFITTMTDHDQHKQYVTELAVILPKVLSHNPNYTFSFNLDYQELFYEETLALMSRLWTGFFGTERYRTPKIFQNPDFSLKRRDFWVFL</sequence>
<gene>
    <name evidence="1" type="ORF">FO435_04550</name>
</gene>
<protein>
    <submittedName>
        <fullName evidence="1">Uncharacterized protein</fullName>
    </submittedName>
</protein>
<reference evidence="1 2" key="1">
    <citation type="submission" date="2019-07" db="EMBL/GenBank/DDBJ databases">
        <title>Genome sequence of Weissella cibaria GK1.</title>
        <authorList>
            <person name="Choi H.-J."/>
        </authorList>
    </citation>
    <scope>NUCLEOTIDE SEQUENCE [LARGE SCALE GENOMIC DNA]</scope>
    <source>
        <strain evidence="1 2">GK1</strain>
    </source>
</reference>
<dbReference type="AlphaFoldDB" id="A0A9Q8JH13"/>
<dbReference type="RefSeq" id="WP_145463750.1">
    <property type="nucleotide sequence ID" value="NZ_VNHC01000002.1"/>
</dbReference>
<organism evidence="1 2">
    <name type="scientific">Weissella cibaria</name>
    <dbReference type="NCBI Taxonomy" id="137591"/>
    <lineage>
        <taxon>Bacteria</taxon>
        <taxon>Bacillati</taxon>
        <taxon>Bacillota</taxon>
        <taxon>Bacilli</taxon>
        <taxon>Lactobacillales</taxon>
        <taxon>Lactobacillaceae</taxon>
        <taxon>Weissella</taxon>
    </lineage>
</organism>